<gene>
    <name evidence="2" type="ordered locus">FI9785_394</name>
</gene>
<protein>
    <submittedName>
        <fullName evidence="2">Membrane protein</fullName>
    </submittedName>
</protein>
<dbReference type="KEGG" id="ljf:FI9785_394"/>
<dbReference type="EMBL" id="FN298497">
    <property type="protein sequence ID" value="CAX66277.1"/>
    <property type="molecule type" value="Genomic_DNA"/>
</dbReference>
<keyword evidence="3" id="KW-1185">Reference proteome</keyword>
<feature type="transmembrane region" description="Helical" evidence="1">
    <location>
        <begin position="38"/>
        <end position="59"/>
    </location>
</feature>
<dbReference type="AlphaFoldDB" id="D0R1N5"/>
<organism evidence="2 3">
    <name type="scientific">Lactobacillus johnsonii (strain FI9785)</name>
    <dbReference type="NCBI Taxonomy" id="633699"/>
    <lineage>
        <taxon>Bacteria</taxon>
        <taxon>Bacillati</taxon>
        <taxon>Bacillota</taxon>
        <taxon>Bacilli</taxon>
        <taxon>Lactobacillales</taxon>
        <taxon>Lactobacillaceae</taxon>
        <taxon>Lactobacillus</taxon>
    </lineage>
</organism>
<evidence type="ECO:0000256" key="1">
    <source>
        <dbReference type="SAM" id="Phobius"/>
    </source>
</evidence>
<proteinExistence type="predicted"/>
<sequence>MVITLKLFIPIYEFLAGTVLLWIDYIPYRFNLLNQYQSFILLVGISLIILALTSIYLLSKRRGFGNYFKSLIDTNRLRSFLRQQNSINDFTSKAKVNLDQRIYNSALWHTYIDYAENSMTVWVCIPNNFKAKKVLDSNLDNTAQEVSSYTDKYICSTYTRKGSFYLYKGEKK</sequence>
<keyword evidence="1" id="KW-0812">Transmembrane</keyword>
<keyword evidence="1" id="KW-1133">Transmembrane helix</keyword>
<accession>D0R1N5</accession>
<keyword evidence="1" id="KW-0472">Membrane</keyword>
<evidence type="ECO:0000313" key="3">
    <source>
        <dbReference type="Proteomes" id="UP000002627"/>
    </source>
</evidence>
<evidence type="ECO:0000313" key="2">
    <source>
        <dbReference type="EMBL" id="CAX66277.1"/>
    </source>
</evidence>
<dbReference type="HOGENOM" id="CLU_1553326_0_0_9"/>
<feature type="transmembrane region" description="Helical" evidence="1">
    <location>
        <begin position="7"/>
        <end position="26"/>
    </location>
</feature>
<reference evidence="2 3" key="1">
    <citation type="journal article" date="2009" name="J. Bacteriol.">
        <title>Complete genome sequence of Lactobacillus johnsonii FI9785, a competitive exclusion agent against pathogens in poultry.</title>
        <authorList>
            <person name="Wegmann U."/>
            <person name="Overweg K."/>
            <person name="Horn N."/>
            <person name="Goesmann A."/>
            <person name="Narbad A."/>
            <person name="Gasson M.J."/>
            <person name="Shearman C."/>
        </authorList>
    </citation>
    <scope>NUCLEOTIDE SEQUENCE [LARGE SCALE GENOMIC DNA]</scope>
    <source>
        <strain evidence="2 3">FI9785</strain>
    </source>
</reference>
<dbReference type="Proteomes" id="UP000002627">
    <property type="component" value="Chromosome"/>
</dbReference>
<name>D0R1N5_LACJF</name>